<dbReference type="GO" id="GO:0005975">
    <property type="term" value="P:carbohydrate metabolic process"/>
    <property type="evidence" value="ECO:0007669"/>
    <property type="project" value="InterPro"/>
</dbReference>
<comment type="similarity">
    <text evidence="2 7">Belongs to the glycosyl hydrolase 31 family.</text>
</comment>
<feature type="chain" id="PRO_5042244462" evidence="8">
    <location>
        <begin position="17"/>
        <end position="951"/>
    </location>
</feature>
<dbReference type="CDD" id="cd00111">
    <property type="entry name" value="Trefoil"/>
    <property type="match status" value="1"/>
</dbReference>
<evidence type="ECO:0000256" key="8">
    <source>
        <dbReference type="SAM" id="SignalP"/>
    </source>
</evidence>
<dbReference type="PANTHER" id="PTHR22762">
    <property type="entry name" value="ALPHA-GLUCOSIDASE"/>
    <property type="match status" value="1"/>
</dbReference>
<dbReference type="InterPro" id="IPR000322">
    <property type="entry name" value="Glyco_hydro_31_TIM"/>
</dbReference>
<dbReference type="GO" id="GO:0004558">
    <property type="term" value="F:alpha-1,4-glucosidase activity"/>
    <property type="evidence" value="ECO:0007669"/>
    <property type="project" value="TreeGrafter"/>
</dbReference>
<keyword evidence="10" id="KW-1185">Reference proteome</keyword>
<sequence length="951" mass="107305">MKLWVLTIILFGIALGDLSDADKKRFDCHPEKDASQQNCEARGCVWSELQSSDSFLPWCIQKADKIGYKVTAQNGNNYTLMKNDGPKSPWDTDIQQIQMVVKSIGKVLNVKIGKDGRYDPPVDLPKIAVDSTDSLTLQVNDKSDPFSFVVQRQSNGRRLFDTSIGGLIFTDRFIQIATYLPSKFMYGWGENIHKQINHDFTRYLRWGMLARDEPPDSGSLDTKNLYGVQPFYMVLEPEGNAHGVLILNSNAQDVTTLPAPGLIYRTIGGNLDMYFFPGPTPEDVITQYYNFIGKPFLPPYWALGYQLCRYGYKSLAEAESVIQTMRNAGIPLDVAVFDIDYMMRYKDFTIGSGWENLPAYVNQLHDWGMRVILIWDPAIQVDYDTFQRGISSGARFIEWEKSSQVQNALNDLYPLTKGKLTMLGVVWPDRHVAFPDFLDTSGQTAKWWSAEFQQFYQQVRFDGSWIDMNEPSVFGTNEQDPCVIVFFGYYHNSDHPNAPPLFCPTSGDDSYWENAPYLTQAVYQYDGSALYTKTLCMLARTANRTQPFYNTKNLYGWSEAKATKAALQGATKQRGAVITRSTFPSIGKYAGHWLGDNTARWEDLQTSVIGAQEFNMFGIPYVGSDVCGFIGATTEELCLRWQQMGSFHSFFRNHNDNGSPAQQPTVWPTVAAATKKANLFRYRHLPYLYSLHFAASLRGSPVIRPVFFSFPNDELTPTLSYQFMWGPAVLVAPVVTQGSTSVSVYLPGGIWYSIFDYLEYQSVAPGKNDYPAPTTSNIPTFIRGGYIVPRQNPNVTTVDSRKNPFGLLVALDGTHTANGEMFWDDGITIADDITTLDYHRFQFKFFDAPTSGSLTIERTNKANNVPLPTLDEIIVCGYSNTPDLTAFTINGKQVNVNMQTSSYSPFTQILTIKTNNLIDLTTAETILVKWNAKAPTNNHENHVRYRFNDLI</sequence>
<dbReference type="Gene3D" id="3.20.20.80">
    <property type="entry name" value="Glycosidases"/>
    <property type="match status" value="1"/>
</dbReference>
<evidence type="ECO:0000256" key="5">
    <source>
        <dbReference type="ARBA" id="ARBA00023180"/>
    </source>
</evidence>
<dbReference type="GO" id="GO:0016020">
    <property type="term" value="C:membrane"/>
    <property type="evidence" value="ECO:0007669"/>
    <property type="project" value="UniProtKB-SubCell"/>
</dbReference>
<dbReference type="Gene3D" id="4.10.110.10">
    <property type="entry name" value="Spasmolytic Protein, domain 1"/>
    <property type="match status" value="1"/>
</dbReference>
<evidence type="ECO:0000259" key="9">
    <source>
        <dbReference type="PROSITE" id="PS51448"/>
    </source>
</evidence>
<evidence type="ECO:0000256" key="7">
    <source>
        <dbReference type="RuleBase" id="RU361185"/>
    </source>
</evidence>
<comment type="caution">
    <text evidence="6">Lacks conserved residue(s) required for the propagation of feature annotation.</text>
</comment>
<comment type="subcellular location">
    <subcellularLocation>
        <location evidence="1">Membrane</location>
    </subcellularLocation>
</comment>
<accession>A0AAF3FK92</accession>
<dbReference type="CDD" id="cd06602">
    <property type="entry name" value="GH31_MGAM_SI_GAA"/>
    <property type="match status" value="1"/>
</dbReference>
<dbReference type="PANTHER" id="PTHR22762:SF133">
    <property type="entry name" value="P-TYPE DOMAIN-CONTAINING PROTEIN"/>
    <property type="match status" value="1"/>
</dbReference>
<proteinExistence type="inferred from homology"/>
<dbReference type="InterPro" id="IPR013780">
    <property type="entry name" value="Glyco_hydro_b"/>
</dbReference>
<keyword evidence="4" id="KW-1015">Disulfide bond</keyword>
<keyword evidence="3" id="KW-0472">Membrane</keyword>
<dbReference type="WBParaSite" id="MBELARI_LOCUS6147">
    <property type="protein sequence ID" value="MBELARI_LOCUS6147"/>
    <property type="gene ID" value="MBELARI_LOCUS6147"/>
</dbReference>
<evidence type="ECO:0000256" key="4">
    <source>
        <dbReference type="ARBA" id="ARBA00023157"/>
    </source>
</evidence>
<evidence type="ECO:0000256" key="3">
    <source>
        <dbReference type="ARBA" id="ARBA00023136"/>
    </source>
</evidence>
<dbReference type="InterPro" id="IPR017853">
    <property type="entry name" value="GH"/>
</dbReference>
<dbReference type="SMART" id="SM00018">
    <property type="entry name" value="PD"/>
    <property type="match status" value="1"/>
</dbReference>
<feature type="signal peptide" evidence="8">
    <location>
        <begin position="1"/>
        <end position="16"/>
    </location>
</feature>
<dbReference type="SUPFAM" id="SSF57492">
    <property type="entry name" value="Trefoil"/>
    <property type="match status" value="1"/>
</dbReference>
<keyword evidence="7" id="KW-0378">Hydrolase</keyword>
<dbReference type="AlphaFoldDB" id="A0AAF3FK92"/>
<evidence type="ECO:0000313" key="10">
    <source>
        <dbReference type="Proteomes" id="UP000887575"/>
    </source>
</evidence>
<evidence type="ECO:0000313" key="11">
    <source>
        <dbReference type="WBParaSite" id="MBELARI_LOCUS6147"/>
    </source>
</evidence>
<dbReference type="Pfam" id="PF21365">
    <property type="entry name" value="Glyco_hydro_31_3rd"/>
    <property type="match status" value="1"/>
</dbReference>
<dbReference type="Pfam" id="PF00088">
    <property type="entry name" value="Trefoil"/>
    <property type="match status" value="1"/>
</dbReference>
<organism evidence="10 11">
    <name type="scientific">Mesorhabditis belari</name>
    <dbReference type="NCBI Taxonomy" id="2138241"/>
    <lineage>
        <taxon>Eukaryota</taxon>
        <taxon>Metazoa</taxon>
        <taxon>Ecdysozoa</taxon>
        <taxon>Nematoda</taxon>
        <taxon>Chromadorea</taxon>
        <taxon>Rhabditida</taxon>
        <taxon>Rhabditina</taxon>
        <taxon>Rhabditomorpha</taxon>
        <taxon>Rhabditoidea</taxon>
        <taxon>Rhabditidae</taxon>
        <taxon>Mesorhabditinae</taxon>
        <taxon>Mesorhabditis</taxon>
    </lineage>
</organism>
<feature type="domain" description="P-type" evidence="9">
    <location>
        <begin position="16"/>
        <end position="63"/>
    </location>
</feature>
<dbReference type="InterPro" id="IPR044913">
    <property type="entry name" value="P_trefoil_dom_sf"/>
</dbReference>
<keyword evidence="7" id="KW-0326">Glycosidase</keyword>
<dbReference type="PROSITE" id="PS51448">
    <property type="entry name" value="P_TREFOIL_2"/>
    <property type="match status" value="1"/>
</dbReference>
<reference evidence="11" key="1">
    <citation type="submission" date="2024-02" db="UniProtKB">
        <authorList>
            <consortium name="WormBaseParasite"/>
        </authorList>
    </citation>
    <scope>IDENTIFICATION</scope>
</reference>
<dbReference type="Proteomes" id="UP000887575">
    <property type="component" value="Unassembled WGS sequence"/>
</dbReference>
<dbReference type="Pfam" id="PF01055">
    <property type="entry name" value="Glyco_hydro_31_2nd"/>
    <property type="match status" value="1"/>
</dbReference>
<dbReference type="InterPro" id="IPR011013">
    <property type="entry name" value="Gal_mutarotase_sf_dom"/>
</dbReference>
<dbReference type="SUPFAM" id="SSF74650">
    <property type="entry name" value="Galactose mutarotase-like"/>
    <property type="match status" value="1"/>
</dbReference>
<protein>
    <submittedName>
        <fullName evidence="11">P-type domain-containing protein</fullName>
    </submittedName>
</protein>
<dbReference type="Gene3D" id="2.60.40.1180">
    <property type="entry name" value="Golgi alpha-mannosidase II"/>
    <property type="match status" value="2"/>
</dbReference>
<keyword evidence="8" id="KW-0732">Signal</keyword>
<dbReference type="SUPFAM" id="SSF51445">
    <property type="entry name" value="(Trans)glycosidases"/>
    <property type="match status" value="1"/>
</dbReference>
<dbReference type="SUPFAM" id="SSF51011">
    <property type="entry name" value="Glycosyl hydrolase domain"/>
    <property type="match status" value="1"/>
</dbReference>
<dbReference type="InterPro" id="IPR000519">
    <property type="entry name" value="P_trefoil_dom"/>
</dbReference>
<evidence type="ECO:0000256" key="2">
    <source>
        <dbReference type="ARBA" id="ARBA00007806"/>
    </source>
</evidence>
<keyword evidence="5" id="KW-0325">Glycoprotein</keyword>
<dbReference type="CDD" id="cd14752">
    <property type="entry name" value="GH31_N"/>
    <property type="match status" value="1"/>
</dbReference>
<dbReference type="GO" id="GO:0030246">
    <property type="term" value="F:carbohydrate binding"/>
    <property type="evidence" value="ECO:0007669"/>
    <property type="project" value="InterPro"/>
</dbReference>
<dbReference type="InterPro" id="IPR048395">
    <property type="entry name" value="Glyco_hydro_31_C"/>
</dbReference>
<evidence type="ECO:0000256" key="6">
    <source>
        <dbReference type="PROSITE-ProRule" id="PRU00779"/>
    </source>
</evidence>
<dbReference type="Gene3D" id="2.60.40.1760">
    <property type="entry name" value="glycosyl hydrolase (family 31)"/>
    <property type="match status" value="1"/>
</dbReference>
<evidence type="ECO:0000256" key="1">
    <source>
        <dbReference type="ARBA" id="ARBA00004370"/>
    </source>
</evidence>
<name>A0AAF3FK92_9BILA</name>